<dbReference type="EMBL" id="JPKZ01001576">
    <property type="protein sequence ID" value="KHN81193.1"/>
    <property type="molecule type" value="Genomic_DNA"/>
</dbReference>
<feature type="transmembrane region" description="Helical" evidence="2">
    <location>
        <begin position="208"/>
        <end position="229"/>
    </location>
</feature>
<keyword evidence="2" id="KW-0472">Membrane</keyword>
<keyword evidence="2" id="KW-1133">Transmembrane helix</keyword>
<dbReference type="InterPro" id="IPR039545">
    <property type="entry name" value="PGAP2"/>
</dbReference>
<feature type="transmembrane region" description="Helical" evidence="2">
    <location>
        <begin position="41"/>
        <end position="65"/>
    </location>
</feature>
<evidence type="ECO:0000256" key="1">
    <source>
        <dbReference type="SAM" id="MobiDB-lite"/>
    </source>
</evidence>
<dbReference type="PANTHER" id="PTHR12892:SF9">
    <property type="entry name" value="POST-GPI ATTACHMENT TO PROTEINS FACTOR 2-LIKE"/>
    <property type="match status" value="1"/>
</dbReference>
<keyword evidence="5" id="KW-1185">Reference proteome</keyword>
<feature type="region of interest" description="Disordered" evidence="1">
    <location>
        <begin position="284"/>
        <end position="304"/>
    </location>
</feature>
<dbReference type="GO" id="GO:0005789">
    <property type="term" value="C:endoplasmic reticulum membrane"/>
    <property type="evidence" value="ECO:0007669"/>
    <property type="project" value="TreeGrafter"/>
</dbReference>
<organism evidence="4 5">
    <name type="scientific">Toxocara canis</name>
    <name type="common">Canine roundworm</name>
    <dbReference type="NCBI Taxonomy" id="6265"/>
    <lineage>
        <taxon>Eukaryota</taxon>
        <taxon>Metazoa</taxon>
        <taxon>Ecdysozoa</taxon>
        <taxon>Nematoda</taxon>
        <taxon>Chromadorea</taxon>
        <taxon>Rhabditida</taxon>
        <taxon>Spirurina</taxon>
        <taxon>Ascaridomorpha</taxon>
        <taxon>Ascaridoidea</taxon>
        <taxon>Toxocaridae</taxon>
        <taxon>Toxocara</taxon>
    </lineage>
</organism>
<dbReference type="Pfam" id="PF10277">
    <property type="entry name" value="Frag1"/>
    <property type="match status" value="1"/>
</dbReference>
<dbReference type="AlphaFoldDB" id="A0A0B2VI50"/>
<reference evidence="4 5" key="1">
    <citation type="submission" date="2014-11" db="EMBL/GenBank/DDBJ databases">
        <title>Genetic blueprint of the zoonotic pathogen Toxocara canis.</title>
        <authorList>
            <person name="Zhu X.-Q."/>
            <person name="Korhonen P.K."/>
            <person name="Cai H."/>
            <person name="Young N.D."/>
            <person name="Nejsum P."/>
            <person name="von Samson-Himmelstjerna G."/>
            <person name="Boag P.R."/>
            <person name="Tan P."/>
            <person name="Li Q."/>
            <person name="Min J."/>
            <person name="Yang Y."/>
            <person name="Wang X."/>
            <person name="Fang X."/>
            <person name="Hall R.S."/>
            <person name="Hofmann A."/>
            <person name="Sternberg P.W."/>
            <person name="Jex A.R."/>
            <person name="Gasser R.B."/>
        </authorList>
    </citation>
    <scope>NUCLEOTIDE SEQUENCE [LARGE SCALE GENOMIC DNA]</scope>
    <source>
        <strain evidence="4">PN_DK_2014</strain>
    </source>
</reference>
<feature type="transmembrane region" description="Helical" evidence="2">
    <location>
        <begin position="139"/>
        <end position="158"/>
    </location>
</feature>
<dbReference type="OMA" id="LYWKKCI"/>
<dbReference type="STRING" id="6265.A0A0B2VI50"/>
<dbReference type="PANTHER" id="PTHR12892">
    <property type="entry name" value="FGF RECEPTOR ACTIVATING PROTEIN 1"/>
    <property type="match status" value="1"/>
</dbReference>
<dbReference type="GO" id="GO:0000139">
    <property type="term" value="C:Golgi membrane"/>
    <property type="evidence" value="ECO:0007669"/>
    <property type="project" value="InterPro"/>
</dbReference>
<dbReference type="Proteomes" id="UP000031036">
    <property type="component" value="Unassembled WGS sequence"/>
</dbReference>
<proteinExistence type="predicted"/>
<evidence type="ECO:0000256" key="2">
    <source>
        <dbReference type="SAM" id="Phobius"/>
    </source>
</evidence>
<dbReference type="InterPro" id="IPR019402">
    <property type="entry name" value="CWH43_N"/>
</dbReference>
<sequence length="304" mass="35009">MDGNKGKACVQFGVSKRSYDTAAPYEKDGKRISELFRVSPVIVFLFGFIPPMFGAIAAIGIALIFHNDEISNYNWQCGRARLPSLSRIINLPLERTFWQLFILIHVPIRLIELFTGFSRYRRLMNVNYKHKWFYELSRYCYLYAGVAELLFLAALSIIGERENIQVHVILFYIFGFCGIGFFIANLICHRHSLYYLNPYGRISYYLKAILCTAYLLTVPVLVGSFVLYWKACITIAYEIFAISEYTGVFLNIAYHGCAFFDIRYKVIFCVRIVEPIATEENRMNGKSEADNAKSTPVHSFRVNG</sequence>
<feature type="transmembrane region" description="Helical" evidence="2">
    <location>
        <begin position="164"/>
        <end position="187"/>
    </location>
</feature>
<feature type="transmembrane region" description="Helical" evidence="2">
    <location>
        <begin position="97"/>
        <end position="118"/>
    </location>
</feature>
<evidence type="ECO:0000313" key="4">
    <source>
        <dbReference type="EMBL" id="KHN81193.1"/>
    </source>
</evidence>
<name>A0A0B2VI50_TOXCA</name>
<gene>
    <name evidence="4" type="ORF">Tcan_07073</name>
</gene>
<keyword evidence="2" id="KW-0812">Transmembrane</keyword>
<evidence type="ECO:0000259" key="3">
    <source>
        <dbReference type="Pfam" id="PF10277"/>
    </source>
</evidence>
<protein>
    <recommendedName>
        <fullName evidence="3">CWH43-like N-terminal domain-containing protein</fullName>
    </recommendedName>
</protein>
<dbReference type="OrthoDB" id="68581at2759"/>
<feature type="domain" description="CWH43-like N-terminal" evidence="3">
    <location>
        <begin position="42"/>
        <end position="263"/>
    </location>
</feature>
<comment type="caution">
    <text evidence="4">The sequence shown here is derived from an EMBL/GenBank/DDBJ whole genome shotgun (WGS) entry which is preliminary data.</text>
</comment>
<dbReference type="GO" id="GO:0006506">
    <property type="term" value="P:GPI anchor biosynthetic process"/>
    <property type="evidence" value="ECO:0007669"/>
    <property type="project" value="TreeGrafter"/>
</dbReference>
<accession>A0A0B2VI50</accession>
<evidence type="ECO:0000313" key="5">
    <source>
        <dbReference type="Proteomes" id="UP000031036"/>
    </source>
</evidence>